<accession>A0ABQ6LTE4</accession>
<evidence type="ECO:0000256" key="2">
    <source>
        <dbReference type="SAM" id="SignalP"/>
    </source>
</evidence>
<organism evidence="3 4">
    <name type="scientific">Paralimibaculum aggregatum</name>
    <dbReference type="NCBI Taxonomy" id="3036245"/>
    <lineage>
        <taxon>Bacteria</taxon>
        <taxon>Pseudomonadati</taxon>
        <taxon>Pseudomonadota</taxon>
        <taxon>Alphaproteobacteria</taxon>
        <taxon>Rhodobacterales</taxon>
        <taxon>Paracoccaceae</taxon>
        <taxon>Paralimibaculum</taxon>
    </lineage>
</organism>
<dbReference type="PROSITE" id="PS51257">
    <property type="entry name" value="PROKAR_LIPOPROTEIN"/>
    <property type="match status" value="1"/>
</dbReference>
<reference evidence="3 4" key="1">
    <citation type="submission" date="2023-04" db="EMBL/GenBank/DDBJ databases">
        <title>Marinoamorphus aggregata gen. nov., sp. Nov., isolate from tissue of brittle star Ophioplocus japonicus.</title>
        <authorList>
            <person name="Kawano K."/>
            <person name="Sawayama S."/>
            <person name="Nakagawa S."/>
        </authorList>
    </citation>
    <scope>NUCLEOTIDE SEQUENCE [LARGE SCALE GENOMIC DNA]</scope>
    <source>
        <strain evidence="3 4">NKW23</strain>
    </source>
</reference>
<feature type="chain" id="PRO_5046339293" description="Sel1 repeat family protein" evidence="2">
    <location>
        <begin position="29"/>
        <end position="710"/>
    </location>
</feature>
<sequence length="710" mass="73393">MRSRAARIAALALAAALGCALGPAAARAELLPAPGAPCAACYALVADLAGNDRTAALRAEALEARGYEVTRLDAPPAHRLHHHLDRLFRIGGAEPGARLVLWLSGAAEPAAGGGAGLALVFPAAPPAPGAPAGQGAGGLDLRYLLRLARESAAAEALIVLDAALPGDAPLPLAAEAGAGAPARVLVTRSPGRATPLGPVFEALTTPPAPVALEAVRVGFDAVARAGWLVAPEEVAAPRRTAPTGPGIGGLGEGARAVPVPPLAALRAPGVESPPPDLAGAGPLCDRLAADPSDPATRGTGVPDDRLDGPAAAQACGAAMLGQPGEPRYAYQYARGLAKLRRTAEALRWLRRAADLGHLPAVYTYGVVMHGNGAGQDPRLGLALIERAAQQMFLPAVYRYADIAERGQGADPARAAAFLRQAARAGDASAALRLADRLAGDPARGEAEEAEALALYRLAMGAGLARAREGAEAMERALAARNTMAAAARCDRLLDFDIMAIEDYLDLPTAESWRPVVQARVERALGRIDRSSLLERCAELVHAPGTEPAVLAKIGYAMWKVGEELSGTEITLRSGENWTDVVSIAAAGGEPTALYLEGLSRMLFAIRYLGAGKTVEAGDRSFRASASFAAAHAAGIAQAGYYYGLLNLNGSFADLPGFRPDPQAALRVLEPLAARAPRARALLCDVYSGAGKYRHLNYLQDPRRASRLGCR</sequence>
<dbReference type="RefSeq" id="WP_285674633.1">
    <property type="nucleotide sequence ID" value="NZ_BSYI01000060.1"/>
</dbReference>
<evidence type="ECO:0000313" key="3">
    <source>
        <dbReference type="EMBL" id="GMG85333.1"/>
    </source>
</evidence>
<dbReference type="SMART" id="SM00671">
    <property type="entry name" value="SEL1"/>
    <property type="match status" value="3"/>
</dbReference>
<keyword evidence="4" id="KW-1185">Reference proteome</keyword>
<dbReference type="Gene3D" id="1.25.40.10">
    <property type="entry name" value="Tetratricopeptide repeat domain"/>
    <property type="match status" value="1"/>
</dbReference>
<evidence type="ECO:0000256" key="1">
    <source>
        <dbReference type="SAM" id="MobiDB-lite"/>
    </source>
</evidence>
<feature type="signal peptide" evidence="2">
    <location>
        <begin position="1"/>
        <end position="28"/>
    </location>
</feature>
<name>A0ABQ6LTE4_9RHOB</name>
<feature type="region of interest" description="Disordered" evidence="1">
    <location>
        <begin position="269"/>
        <end position="308"/>
    </location>
</feature>
<keyword evidence="2" id="KW-0732">Signal</keyword>
<dbReference type="InterPro" id="IPR006597">
    <property type="entry name" value="Sel1-like"/>
</dbReference>
<evidence type="ECO:0008006" key="5">
    <source>
        <dbReference type="Google" id="ProtNLM"/>
    </source>
</evidence>
<dbReference type="Proteomes" id="UP001239909">
    <property type="component" value="Unassembled WGS sequence"/>
</dbReference>
<comment type="caution">
    <text evidence="3">The sequence shown here is derived from an EMBL/GenBank/DDBJ whole genome shotgun (WGS) entry which is preliminary data.</text>
</comment>
<evidence type="ECO:0000313" key="4">
    <source>
        <dbReference type="Proteomes" id="UP001239909"/>
    </source>
</evidence>
<dbReference type="InterPro" id="IPR011990">
    <property type="entry name" value="TPR-like_helical_dom_sf"/>
</dbReference>
<protein>
    <recommendedName>
        <fullName evidence="5">Sel1 repeat family protein</fullName>
    </recommendedName>
</protein>
<gene>
    <name evidence="3" type="ORF">LNKW23_45530</name>
</gene>
<dbReference type="EMBL" id="BSYI01000060">
    <property type="protein sequence ID" value="GMG85333.1"/>
    <property type="molecule type" value="Genomic_DNA"/>
</dbReference>
<dbReference type="SUPFAM" id="SSF81901">
    <property type="entry name" value="HCP-like"/>
    <property type="match status" value="1"/>
</dbReference>
<proteinExistence type="predicted"/>